<feature type="signal peptide" evidence="1">
    <location>
        <begin position="1"/>
        <end position="22"/>
    </location>
</feature>
<dbReference type="AlphaFoldDB" id="A0A930VJM8"/>
<sequence>MIRTLRTYAAATLLAGSAVAVAVGAAPAGAAPDSQGCPSGWTTYETSFLVDHGFSPTFLAQVDLNGDGIICGTPLSPQQQKKFCSQFPDGCQQPVILGTRDNTNGKGY</sequence>
<evidence type="ECO:0000313" key="3">
    <source>
        <dbReference type="Proteomes" id="UP000640489"/>
    </source>
</evidence>
<protein>
    <recommendedName>
        <fullName evidence="4">Secreted protein</fullName>
    </recommendedName>
</protein>
<keyword evidence="1" id="KW-0732">Signal</keyword>
<name>A0A930VJM8_9ACTN</name>
<gene>
    <name evidence="2" type="ORF">ISU07_22005</name>
</gene>
<evidence type="ECO:0000313" key="2">
    <source>
        <dbReference type="EMBL" id="MBF4765816.1"/>
    </source>
</evidence>
<dbReference type="Proteomes" id="UP000640489">
    <property type="component" value="Unassembled WGS sequence"/>
</dbReference>
<dbReference type="RefSeq" id="WP_194708999.1">
    <property type="nucleotide sequence ID" value="NZ_JADKPN010000019.1"/>
</dbReference>
<evidence type="ECO:0000256" key="1">
    <source>
        <dbReference type="SAM" id="SignalP"/>
    </source>
</evidence>
<proteinExistence type="predicted"/>
<reference evidence="2" key="1">
    <citation type="submission" date="2020-11" db="EMBL/GenBank/DDBJ databases">
        <title>Nocardioides sp. nov., isolated from Soil of Cynanchum wilfordii Hemsley rhizosphere.</title>
        <authorList>
            <person name="Lee J.-S."/>
            <person name="Suh M.K."/>
            <person name="Kim J.-S."/>
        </authorList>
    </citation>
    <scope>NUCLEOTIDE SEQUENCE</scope>
    <source>
        <strain evidence="2">KCTC 19275</strain>
    </source>
</reference>
<evidence type="ECO:0008006" key="4">
    <source>
        <dbReference type="Google" id="ProtNLM"/>
    </source>
</evidence>
<comment type="caution">
    <text evidence="2">The sequence shown here is derived from an EMBL/GenBank/DDBJ whole genome shotgun (WGS) entry which is preliminary data.</text>
</comment>
<accession>A0A930VJM8</accession>
<dbReference type="EMBL" id="JADKPN010000019">
    <property type="protein sequence ID" value="MBF4765816.1"/>
    <property type="molecule type" value="Genomic_DNA"/>
</dbReference>
<organism evidence="2 3">
    <name type="scientific">Nocardioides islandensis</name>
    <dbReference type="NCBI Taxonomy" id="433663"/>
    <lineage>
        <taxon>Bacteria</taxon>
        <taxon>Bacillati</taxon>
        <taxon>Actinomycetota</taxon>
        <taxon>Actinomycetes</taxon>
        <taxon>Propionibacteriales</taxon>
        <taxon>Nocardioidaceae</taxon>
        <taxon>Nocardioides</taxon>
    </lineage>
</organism>
<feature type="chain" id="PRO_5039578915" description="Secreted protein" evidence="1">
    <location>
        <begin position="23"/>
        <end position="108"/>
    </location>
</feature>
<keyword evidence="3" id="KW-1185">Reference proteome</keyword>